<proteinExistence type="inferred from homology"/>
<dbReference type="InterPro" id="IPR038765">
    <property type="entry name" value="Papain-like_cys_pep_sf"/>
</dbReference>
<dbReference type="EMBL" id="RQXX01000001">
    <property type="protein sequence ID" value="RVV99630.1"/>
    <property type="molecule type" value="Genomic_DNA"/>
</dbReference>
<evidence type="ECO:0000313" key="4">
    <source>
        <dbReference type="Proteomes" id="UP000285908"/>
    </source>
</evidence>
<dbReference type="Gene3D" id="2.40.128.150">
    <property type="entry name" value="Cysteine proteinases"/>
    <property type="match status" value="1"/>
</dbReference>
<accession>A0A438ALV3</accession>
<evidence type="ECO:0000313" key="3">
    <source>
        <dbReference type="EMBL" id="RVV99630.1"/>
    </source>
</evidence>
<dbReference type="RefSeq" id="WP_127905073.1">
    <property type="nucleotide sequence ID" value="NZ_RQXX01000001.1"/>
</dbReference>
<dbReference type="InterPro" id="IPR001447">
    <property type="entry name" value="Arylamine_N-AcTrfase"/>
</dbReference>
<reference evidence="3 4" key="1">
    <citation type="submission" date="2018-11" db="EMBL/GenBank/DDBJ databases">
        <title>Mesobaculum littorinae gen. nov., sp. nov., isolated from Littorina scabra that represents a novel genus of the order Rhodobacteraceae.</title>
        <authorList>
            <person name="Li F."/>
        </authorList>
    </citation>
    <scope>NUCLEOTIDE SEQUENCE [LARGE SCALE GENOMIC DNA]</scope>
    <source>
        <strain evidence="3 4">M0103</strain>
    </source>
</reference>
<name>A0A438ALV3_9RHOB</name>
<dbReference type="PANTHER" id="PTHR11786">
    <property type="entry name" value="N-HYDROXYARYLAMINE O-ACETYLTRANSFERASE"/>
    <property type="match status" value="1"/>
</dbReference>
<gene>
    <name evidence="3" type="ORF">EKE94_02815</name>
</gene>
<dbReference type="Gene3D" id="3.30.2140.10">
    <property type="entry name" value="Arylamine N-acetyltransferase"/>
    <property type="match status" value="1"/>
</dbReference>
<protein>
    <submittedName>
        <fullName evidence="3">Arylamine N-acetyltransferase</fullName>
    </submittedName>
</protein>
<dbReference type="Proteomes" id="UP000285908">
    <property type="component" value="Unassembled WGS sequence"/>
</dbReference>
<keyword evidence="3" id="KW-0808">Transferase</keyword>
<comment type="caution">
    <text evidence="3">The sequence shown here is derived from an EMBL/GenBank/DDBJ whole genome shotgun (WGS) entry which is preliminary data.</text>
</comment>
<dbReference type="GO" id="GO:0016407">
    <property type="term" value="F:acetyltransferase activity"/>
    <property type="evidence" value="ECO:0007669"/>
    <property type="project" value="InterPro"/>
</dbReference>
<organism evidence="3 4">
    <name type="scientific">Mesobaculum littorinae</name>
    <dbReference type="NCBI Taxonomy" id="2486419"/>
    <lineage>
        <taxon>Bacteria</taxon>
        <taxon>Pseudomonadati</taxon>
        <taxon>Pseudomonadota</taxon>
        <taxon>Alphaproteobacteria</taxon>
        <taxon>Rhodobacterales</taxon>
        <taxon>Roseobacteraceae</taxon>
        <taxon>Mesobaculum</taxon>
    </lineage>
</organism>
<keyword evidence="4" id="KW-1185">Reference proteome</keyword>
<dbReference type="SUPFAM" id="SSF54001">
    <property type="entry name" value="Cysteine proteinases"/>
    <property type="match status" value="1"/>
</dbReference>
<evidence type="ECO:0000256" key="2">
    <source>
        <dbReference type="RuleBase" id="RU003452"/>
    </source>
</evidence>
<dbReference type="OrthoDB" id="7181050at2"/>
<evidence type="ECO:0000256" key="1">
    <source>
        <dbReference type="ARBA" id="ARBA00006547"/>
    </source>
</evidence>
<dbReference type="PRINTS" id="PR01543">
    <property type="entry name" value="ANATRNSFRASE"/>
</dbReference>
<dbReference type="PANTHER" id="PTHR11786:SF0">
    <property type="entry name" value="ARYLAMINE N-ACETYLTRANSFERASE 4-RELATED"/>
    <property type="match status" value="1"/>
</dbReference>
<dbReference type="Pfam" id="PF00797">
    <property type="entry name" value="Acetyltransf_2"/>
    <property type="match status" value="1"/>
</dbReference>
<comment type="similarity">
    <text evidence="1 2">Belongs to the arylamine N-acetyltransferase family.</text>
</comment>
<dbReference type="AlphaFoldDB" id="A0A438ALV3"/>
<sequence length="270" mass="29799">MCDAMSEIDLQAYLTRLGLSAVASDADGLARLQTAQMRMIVFENIDPLLGRTPSLKASALRDKLIRRKRGGYCFEQNALLGQALLALGFSIVPVLGRVRMGRPTRGPRTHAAWLVTCSGTRWLVDAGFGGPGSLVPLRLDTDRDQVAPNGIYRLTWDAVGGEHVVERQTPDGWLQLYGFDEVHVAQIDLRAANHLCATWHEQPFSTHLFVAGWSGDTRIGIFDRAITREGSETTKSRIPDRDHLAEVLCDQLAMPLTPEEITEIWAKIAG</sequence>